<name>O18986_CANLF</name>
<sequence length="50" mass="5478">CRADTKNWMLNRLSHRGASEGSAIILHGDSNVLRVNQVQGKPYSSDKVPA</sequence>
<dbReference type="AlphaFoldDB" id="O18986"/>
<evidence type="ECO:0000313" key="1">
    <source>
        <dbReference type="EMBL" id="AAB61985.1"/>
    </source>
</evidence>
<accession>O18986</accession>
<feature type="non-terminal residue" evidence="1">
    <location>
        <position position="1"/>
    </location>
</feature>
<organism evidence="1">
    <name type="scientific">Canis lupus familiaris</name>
    <name type="common">Dog</name>
    <name type="synonym">Canis familiaris</name>
    <dbReference type="NCBI Taxonomy" id="9615"/>
    <lineage>
        <taxon>Eukaryota</taxon>
        <taxon>Metazoa</taxon>
        <taxon>Chordata</taxon>
        <taxon>Craniata</taxon>
        <taxon>Vertebrata</taxon>
        <taxon>Euteleostomi</taxon>
        <taxon>Mammalia</taxon>
        <taxon>Eutheria</taxon>
        <taxon>Laurasiatheria</taxon>
        <taxon>Carnivora</taxon>
        <taxon>Caniformia</taxon>
        <taxon>Canidae</taxon>
        <taxon>Canis</taxon>
    </lineage>
</organism>
<protein>
    <submittedName>
        <fullName evidence="1">Vascular anastomotic upregulated protein</fullName>
    </submittedName>
</protein>
<proteinExistence type="evidence at transcript level"/>
<dbReference type="EMBL" id="U63829">
    <property type="protein sequence ID" value="AAB61985.1"/>
    <property type="molecule type" value="mRNA"/>
</dbReference>
<reference evidence="1" key="1">
    <citation type="submission" date="1996-07" db="EMBL/GenBank/DDBJ databases">
        <authorList>
            <person name="Cordero J.A. Jr."/>
            <person name="Quist W.C."/>
            <person name="LoGerfo F.W."/>
        </authorList>
    </citation>
    <scope>NUCLEOTIDE SEQUENCE</scope>
</reference>